<dbReference type="InterPro" id="IPR033616">
    <property type="entry name" value="BLTP1"/>
</dbReference>
<feature type="domain" description="Bridge-like lipid transfer protein family member 1 C-terminal" evidence="2">
    <location>
        <begin position="523"/>
        <end position="675"/>
    </location>
</feature>
<name>A0A813VW14_9BILA</name>
<evidence type="ECO:0000313" key="5">
    <source>
        <dbReference type="Proteomes" id="UP000663832"/>
    </source>
</evidence>
<dbReference type="Pfam" id="PF25040">
    <property type="entry name" value="BLTP1_C"/>
    <property type="match status" value="1"/>
</dbReference>
<keyword evidence="5" id="KW-1185">Reference proteome</keyword>
<reference evidence="3" key="1">
    <citation type="submission" date="2021-02" db="EMBL/GenBank/DDBJ databases">
        <authorList>
            <person name="Nowell W R."/>
        </authorList>
    </citation>
    <scope>NUCLEOTIDE SEQUENCE</scope>
</reference>
<dbReference type="GO" id="GO:0048488">
    <property type="term" value="P:synaptic vesicle endocytosis"/>
    <property type="evidence" value="ECO:0007669"/>
    <property type="project" value="TreeGrafter"/>
</dbReference>
<comment type="caution">
    <text evidence="3">The sequence shown here is derived from an EMBL/GenBank/DDBJ whole genome shotgun (WGS) entry which is preliminary data.</text>
</comment>
<evidence type="ECO:0000313" key="4">
    <source>
        <dbReference type="EMBL" id="CAF1172268.1"/>
    </source>
</evidence>
<organism evidence="3 6">
    <name type="scientific">Adineta steineri</name>
    <dbReference type="NCBI Taxonomy" id="433720"/>
    <lineage>
        <taxon>Eukaryota</taxon>
        <taxon>Metazoa</taxon>
        <taxon>Spiralia</taxon>
        <taxon>Gnathifera</taxon>
        <taxon>Rotifera</taxon>
        <taxon>Eurotatoria</taxon>
        <taxon>Bdelloidea</taxon>
        <taxon>Adinetida</taxon>
        <taxon>Adinetidae</taxon>
        <taxon>Adineta</taxon>
    </lineage>
</organism>
<protein>
    <recommendedName>
        <fullName evidence="2">Bridge-like lipid transfer protein family member 1 C-terminal domain-containing protein</fullName>
    </recommendedName>
</protein>
<dbReference type="InterPro" id="IPR056742">
    <property type="entry name" value="BLTP1_C"/>
</dbReference>
<evidence type="ECO:0000256" key="1">
    <source>
        <dbReference type="SAM" id="MobiDB-lite"/>
    </source>
</evidence>
<gene>
    <name evidence="3" type="ORF">BJG266_LOCUS7415</name>
    <name evidence="4" type="ORF">QVE165_LOCUS24189</name>
</gene>
<dbReference type="PANTHER" id="PTHR31640">
    <property type="entry name" value="TRANSMEMBRANE PROTEIN KIAA1109"/>
    <property type="match status" value="1"/>
</dbReference>
<proteinExistence type="predicted"/>
<evidence type="ECO:0000313" key="6">
    <source>
        <dbReference type="Proteomes" id="UP000663877"/>
    </source>
</evidence>
<dbReference type="OrthoDB" id="6284268at2759"/>
<dbReference type="Proteomes" id="UP000663877">
    <property type="component" value="Unassembled WGS sequence"/>
</dbReference>
<evidence type="ECO:0000259" key="2">
    <source>
        <dbReference type="Pfam" id="PF25040"/>
    </source>
</evidence>
<feature type="region of interest" description="Disordered" evidence="1">
    <location>
        <begin position="64"/>
        <end position="92"/>
    </location>
</feature>
<accession>A0A813VW14</accession>
<feature type="compositionally biased region" description="Polar residues" evidence="1">
    <location>
        <begin position="65"/>
        <end position="89"/>
    </location>
</feature>
<dbReference type="GO" id="GO:0098793">
    <property type="term" value="C:presynapse"/>
    <property type="evidence" value="ECO:0007669"/>
    <property type="project" value="GOC"/>
</dbReference>
<dbReference type="Proteomes" id="UP000663832">
    <property type="component" value="Unassembled WGS sequence"/>
</dbReference>
<dbReference type="EMBL" id="CAJNOM010000168">
    <property type="protein sequence ID" value="CAF1172268.1"/>
    <property type="molecule type" value="Genomic_DNA"/>
</dbReference>
<evidence type="ECO:0000313" key="3">
    <source>
        <dbReference type="EMBL" id="CAF0842988.1"/>
    </source>
</evidence>
<sequence>MMSSPSTINLPINIPPASTTTNSSIVPILSSPSSSSIFNGTIDHKKLHEFVSNDRIVPEIKPIQSLITTRKQQRRGSQPPNEHVPQQQHPTRHMAINVTNKILLFSSFDMMKLFQRLPIIFHRQISVLDTIVGKSQALTSLQTRGINLTLSVVTNMGTTTMDVPLKPQEVHDLVNRTGHLITSYVQESLPDDTQQTSAIPTTTNTDNELINTSLNDTIEEPTTPIPLEQTITGKLLSTHRKDPIIRTINPRSLETQQNISTSSKRPILEVHVTAHYERTTFSTTLLSTLKAQYKIAVANIGRMKSRFTAIIHEHALHFLNNNSHDHQQPPTVSSDNHVRIDFPEIRCYENYSIQQKQENKTKSQLNLRTKINVLKLTVTVDYLAQLVFVSKVIIHEINEILAKVSGFDEFHFGTTTKHTRLSLSSKVSIICIGSTDIEDEDDDDEPEKDQQTIPLTLFTYTMHISMKGFEVMEQTLSNTIVKFENGDKKVLIYMKLTNYDEQNSLLLYNKPLINALINIKLSSNDPDKQAYFIRLTKPSFYWQPGAIDKGILFWLNYESTYEHWNEQRGAFTITTNDSTRLRSIVNVSTSPTPNRELNFMFQLHIIDLVIASPLQQYNAPPKLTTDNLRSSGITTHQSIPTLDKTTTSACSCGAIISSGSFEGFCFRFAENFQQTNKN</sequence>
<dbReference type="PANTHER" id="PTHR31640:SF1">
    <property type="entry name" value="BRIDGE-LIKE LIPID TRANSFER PROTEIN FAMILY MEMBER 1"/>
    <property type="match status" value="1"/>
</dbReference>
<dbReference type="AlphaFoldDB" id="A0A813VW14"/>
<dbReference type="EMBL" id="CAJNOI010000022">
    <property type="protein sequence ID" value="CAF0842988.1"/>
    <property type="molecule type" value="Genomic_DNA"/>
</dbReference>